<dbReference type="RefSeq" id="WP_267267810.1">
    <property type="nucleotide sequence ID" value="NZ_CP101527.1"/>
</dbReference>
<accession>A0A9E8KQE0</accession>
<name>A0A9E8KQE0_9ALTE</name>
<protein>
    <submittedName>
        <fullName evidence="1">Uncharacterized protein</fullName>
    </submittedName>
</protein>
<evidence type="ECO:0000313" key="2">
    <source>
        <dbReference type="Proteomes" id="UP001164472"/>
    </source>
</evidence>
<dbReference type="KEGG" id="asem:NNL22_00370"/>
<gene>
    <name evidence="1" type="ORF">NNL22_00370</name>
</gene>
<keyword evidence="2" id="KW-1185">Reference proteome</keyword>
<organism evidence="1 2">
    <name type="scientific">Alkalimarinus sediminis</name>
    <dbReference type="NCBI Taxonomy" id="1632866"/>
    <lineage>
        <taxon>Bacteria</taxon>
        <taxon>Pseudomonadati</taxon>
        <taxon>Pseudomonadota</taxon>
        <taxon>Gammaproteobacteria</taxon>
        <taxon>Alteromonadales</taxon>
        <taxon>Alteromonadaceae</taxon>
        <taxon>Alkalimarinus</taxon>
    </lineage>
</organism>
<evidence type="ECO:0000313" key="1">
    <source>
        <dbReference type="EMBL" id="UZW75095.1"/>
    </source>
</evidence>
<sequence>MILDQNYQLLGFKRLYANQPLDQVEFEDLTGEIFVTDNGHKRLLGRIGEQLGDTSWGIVDRLVDSFPSLISIREHSDTSVRFEDTWGDEDKFTEPMKRYPAASLELLLNGLYPLKANFELMPVEKKLVGRSGRNKYELKGNRAKVTVDLPYFIEGESVLIVELKLSRSFFGQPKVGCPAIKYEGQETIEIKSTKLPDYSYEAGTGVYRNNQNAQSQVILVVDFDNESFSSDYKLDIGKKIEVECWVKVLVSGDNEQHSKTSIFLPWRGRSLWEDNSSGKSSEDGWLVYESNASFRN</sequence>
<dbReference type="EMBL" id="CP101527">
    <property type="protein sequence ID" value="UZW75095.1"/>
    <property type="molecule type" value="Genomic_DNA"/>
</dbReference>
<proteinExistence type="predicted"/>
<dbReference type="Proteomes" id="UP001164472">
    <property type="component" value="Chromosome"/>
</dbReference>
<reference evidence="1" key="1">
    <citation type="submission" date="2022-07" db="EMBL/GenBank/DDBJ databases">
        <title>Alkalimarinus sp. nov., isolated from gut of a Alitta virens.</title>
        <authorList>
            <person name="Yang A.I."/>
            <person name="Shin N.-R."/>
        </authorList>
    </citation>
    <scope>NUCLEOTIDE SEQUENCE</scope>
    <source>
        <strain evidence="1">FA028</strain>
    </source>
</reference>
<dbReference type="AlphaFoldDB" id="A0A9E8KQE0"/>